<dbReference type="Proteomes" id="UP001341840">
    <property type="component" value="Unassembled WGS sequence"/>
</dbReference>
<keyword evidence="2" id="KW-1185">Reference proteome</keyword>
<evidence type="ECO:0000313" key="1">
    <source>
        <dbReference type="EMBL" id="MED6108320.1"/>
    </source>
</evidence>
<sequence>MQVVISSLVRLARALEGLYCLGFIAYQMCITLSSTGSDLSWVVEAWGVTFLVSEQTLMAAHKRGRGRGRGPHPPVADELDDGQQKFFAAMTNMANTIQAGMAAANAAHAAAAAAAGGGGGPDGERPMTLASFLQINPPTFQGTMNPTEADDWI</sequence>
<evidence type="ECO:0000313" key="2">
    <source>
        <dbReference type="Proteomes" id="UP001341840"/>
    </source>
</evidence>
<organism evidence="1 2">
    <name type="scientific">Stylosanthes scabra</name>
    <dbReference type="NCBI Taxonomy" id="79078"/>
    <lineage>
        <taxon>Eukaryota</taxon>
        <taxon>Viridiplantae</taxon>
        <taxon>Streptophyta</taxon>
        <taxon>Embryophyta</taxon>
        <taxon>Tracheophyta</taxon>
        <taxon>Spermatophyta</taxon>
        <taxon>Magnoliopsida</taxon>
        <taxon>eudicotyledons</taxon>
        <taxon>Gunneridae</taxon>
        <taxon>Pentapetalae</taxon>
        <taxon>rosids</taxon>
        <taxon>fabids</taxon>
        <taxon>Fabales</taxon>
        <taxon>Fabaceae</taxon>
        <taxon>Papilionoideae</taxon>
        <taxon>50 kb inversion clade</taxon>
        <taxon>dalbergioids sensu lato</taxon>
        <taxon>Dalbergieae</taxon>
        <taxon>Pterocarpus clade</taxon>
        <taxon>Stylosanthes</taxon>
    </lineage>
</organism>
<gene>
    <name evidence="1" type="ORF">PIB30_022748</name>
</gene>
<name>A0ABU6Q9Q2_9FABA</name>
<reference evidence="1 2" key="1">
    <citation type="journal article" date="2023" name="Plants (Basel)">
        <title>Bridging the Gap: Combining Genomics and Transcriptomics Approaches to Understand Stylosanthes scabra, an Orphan Legume from the Brazilian Caatinga.</title>
        <authorList>
            <person name="Ferreira-Neto J.R.C."/>
            <person name="da Silva M.D."/>
            <person name="Binneck E."/>
            <person name="de Melo N.F."/>
            <person name="da Silva R.H."/>
            <person name="de Melo A.L.T.M."/>
            <person name="Pandolfi V."/>
            <person name="Bustamante F.O."/>
            <person name="Brasileiro-Vidal A.C."/>
            <person name="Benko-Iseppon A.M."/>
        </authorList>
    </citation>
    <scope>NUCLEOTIDE SEQUENCE [LARGE SCALE GENOMIC DNA]</scope>
    <source>
        <tissue evidence="1">Leaves</tissue>
    </source>
</reference>
<protein>
    <submittedName>
        <fullName evidence="1">Uncharacterized protein</fullName>
    </submittedName>
</protein>
<proteinExistence type="predicted"/>
<comment type="caution">
    <text evidence="1">The sequence shown here is derived from an EMBL/GenBank/DDBJ whole genome shotgun (WGS) entry which is preliminary data.</text>
</comment>
<dbReference type="EMBL" id="JASCZI010000078">
    <property type="protein sequence ID" value="MED6108320.1"/>
    <property type="molecule type" value="Genomic_DNA"/>
</dbReference>
<accession>A0ABU6Q9Q2</accession>